<sequence>MNIEYRISNIDCRVPSTEYGFGNGNRNGSGYWILYYFPISLDIQSNTYKKALNRGRWDTGNKRPLKYLPPTCNTTLPQHSFLHLEFSLIQPTLLFSLPTHTARSDRSTFGCKLWHILCNSARPVHMAPTQRTVHTPHCTHYIPSQPTHLHTVHQMATSSSLTACQQFTKYPPIVIN</sequence>
<proteinExistence type="predicted"/>
<reference evidence="1" key="1">
    <citation type="submission" date="2022-03" db="EMBL/GenBank/DDBJ databases">
        <authorList>
            <person name="Legras J.-L."/>
            <person name="Devillers H."/>
            <person name="Grondin C."/>
        </authorList>
    </citation>
    <scope>NUCLEOTIDE SEQUENCE</scope>
    <source>
        <strain evidence="1">CLIB 1423</strain>
    </source>
</reference>
<accession>A0A9P0W078</accession>
<comment type="caution">
    <text evidence="1">The sequence shown here is derived from an EMBL/GenBank/DDBJ whole genome shotgun (WGS) entry which is preliminary data.</text>
</comment>
<dbReference type="EMBL" id="CAKXYY010000018">
    <property type="protein sequence ID" value="CAH2354720.1"/>
    <property type="molecule type" value="Genomic_DNA"/>
</dbReference>
<dbReference type="AlphaFoldDB" id="A0A9P0W078"/>
<name>A0A9P0W078_9ASCO</name>
<protein>
    <submittedName>
        <fullName evidence="1">Uncharacterized protein</fullName>
    </submittedName>
</protein>
<dbReference type="Proteomes" id="UP000837801">
    <property type="component" value="Unassembled WGS sequence"/>
</dbReference>
<keyword evidence="2" id="KW-1185">Reference proteome</keyword>
<evidence type="ECO:0000313" key="1">
    <source>
        <dbReference type="EMBL" id="CAH2354720.1"/>
    </source>
</evidence>
<evidence type="ECO:0000313" key="2">
    <source>
        <dbReference type="Proteomes" id="UP000837801"/>
    </source>
</evidence>
<gene>
    <name evidence="1" type="ORF">CLIB1423_18S02190</name>
</gene>
<organism evidence="1 2">
    <name type="scientific">[Candida] railenensis</name>
    <dbReference type="NCBI Taxonomy" id="45579"/>
    <lineage>
        <taxon>Eukaryota</taxon>
        <taxon>Fungi</taxon>
        <taxon>Dikarya</taxon>
        <taxon>Ascomycota</taxon>
        <taxon>Saccharomycotina</taxon>
        <taxon>Pichiomycetes</taxon>
        <taxon>Debaryomycetaceae</taxon>
        <taxon>Kurtzmaniella</taxon>
    </lineage>
</organism>